<dbReference type="EC" id="2.7.11.1" evidence="2"/>
<feature type="domain" description="Protein kinase" evidence="13">
    <location>
        <begin position="1"/>
        <end position="256"/>
    </location>
</feature>
<organism evidence="14 15">
    <name type="scientific">Dicentrarchus labrax</name>
    <name type="common">European seabass</name>
    <name type="synonym">Morone labrax</name>
    <dbReference type="NCBI Taxonomy" id="13489"/>
    <lineage>
        <taxon>Eukaryota</taxon>
        <taxon>Metazoa</taxon>
        <taxon>Chordata</taxon>
        <taxon>Craniata</taxon>
        <taxon>Vertebrata</taxon>
        <taxon>Euteleostomi</taxon>
        <taxon>Actinopterygii</taxon>
        <taxon>Neopterygii</taxon>
        <taxon>Teleostei</taxon>
        <taxon>Neoteleostei</taxon>
        <taxon>Acanthomorphata</taxon>
        <taxon>Eupercaria</taxon>
        <taxon>Moronidae</taxon>
        <taxon>Dicentrarchus</taxon>
    </lineage>
</organism>
<evidence type="ECO:0000256" key="4">
    <source>
        <dbReference type="ARBA" id="ARBA00022679"/>
    </source>
</evidence>
<evidence type="ECO:0000259" key="13">
    <source>
        <dbReference type="PROSITE" id="PS50011"/>
    </source>
</evidence>
<dbReference type="PANTHER" id="PTHR44899:SF3">
    <property type="entry name" value="SERINE_THREONINE-PROTEIN KINASE NEK1"/>
    <property type="match status" value="1"/>
</dbReference>
<dbReference type="InterPro" id="IPR051131">
    <property type="entry name" value="NEK_Ser/Thr_kinase_NIMA"/>
</dbReference>
<feature type="coiled-coil region" evidence="10">
    <location>
        <begin position="261"/>
        <end position="288"/>
    </location>
</feature>
<evidence type="ECO:0000256" key="2">
    <source>
        <dbReference type="ARBA" id="ARBA00012513"/>
    </source>
</evidence>
<keyword evidence="7" id="KW-0067">ATP-binding</keyword>
<evidence type="ECO:0000256" key="11">
    <source>
        <dbReference type="SAM" id="MobiDB-lite"/>
    </source>
</evidence>
<evidence type="ECO:0000256" key="9">
    <source>
        <dbReference type="ARBA" id="ARBA00048679"/>
    </source>
</evidence>
<keyword evidence="6" id="KW-0418">Kinase</keyword>
<dbReference type="Pfam" id="PF05461">
    <property type="entry name" value="ApoL"/>
    <property type="match status" value="1"/>
</dbReference>
<keyword evidence="4" id="KW-0808">Transferase</keyword>
<gene>
    <name evidence="14" type="primary">LOC127375121</name>
</gene>
<evidence type="ECO:0000313" key="14">
    <source>
        <dbReference type="Ensembl" id="ENSDLAP00005008911.1"/>
    </source>
</evidence>
<evidence type="ECO:0000256" key="7">
    <source>
        <dbReference type="ARBA" id="ARBA00022840"/>
    </source>
</evidence>
<dbReference type="AlphaFoldDB" id="A0A8C4DU78"/>
<evidence type="ECO:0000256" key="1">
    <source>
        <dbReference type="ARBA" id="ARBA00010090"/>
    </source>
</evidence>
<evidence type="ECO:0000256" key="8">
    <source>
        <dbReference type="ARBA" id="ARBA00047899"/>
    </source>
</evidence>
<dbReference type="SUPFAM" id="SSF56112">
    <property type="entry name" value="Protein kinase-like (PK-like)"/>
    <property type="match status" value="1"/>
</dbReference>
<name>A0A8C4DU78_DICLA</name>
<dbReference type="PANTHER" id="PTHR44899">
    <property type="entry name" value="CAMK FAMILY PROTEIN KINASE"/>
    <property type="match status" value="1"/>
</dbReference>
<keyword evidence="12" id="KW-0812">Transmembrane</keyword>
<keyword evidence="15" id="KW-1185">Reference proteome</keyword>
<evidence type="ECO:0000256" key="6">
    <source>
        <dbReference type="ARBA" id="ARBA00022777"/>
    </source>
</evidence>
<evidence type="ECO:0000256" key="5">
    <source>
        <dbReference type="ARBA" id="ARBA00022741"/>
    </source>
</evidence>
<dbReference type="GeneTree" id="ENSGT00940000170031"/>
<keyword evidence="12" id="KW-0472">Membrane</keyword>
<dbReference type="GO" id="GO:0042157">
    <property type="term" value="P:lipoprotein metabolic process"/>
    <property type="evidence" value="ECO:0007669"/>
    <property type="project" value="InterPro"/>
</dbReference>
<reference evidence="14" key="1">
    <citation type="submission" date="2025-08" db="UniProtKB">
        <authorList>
            <consortium name="Ensembl"/>
        </authorList>
    </citation>
    <scope>IDENTIFICATION</scope>
</reference>
<evidence type="ECO:0000256" key="10">
    <source>
        <dbReference type="SAM" id="Coils"/>
    </source>
</evidence>
<evidence type="ECO:0000256" key="3">
    <source>
        <dbReference type="ARBA" id="ARBA00022527"/>
    </source>
</evidence>
<dbReference type="GO" id="GO:0005524">
    <property type="term" value="F:ATP binding"/>
    <property type="evidence" value="ECO:0007669"/>
    <property type="project" value="UniProtKB-KW"/>
</dbReference>
<dbReference type="Proteomes" id="UP000694389">
    <property type="component" value="Unassembled WGS sequence"/>
</dbReference>
<keyword evidence="3" id="KW-0723">Serine/threonine-protein kinase</keyword>
<evidence type="ECO:0000256" key="12">
    <source>
        <dbReference type="SAM" id="Phobius"/>
    </source>
</evidence>
<keyword evidence="10" id="KW-0175">Coiled coil</keyword>
<sequence length="581" mass="63990">MGTEESTLKKNGYELEKETENAVVATKGDDKFIIKKILLKQTPRELISEIEVYKTTNHPHIVNSKNSFKDENVYYVVMDYCQGGNLATKIRESVDKKQPSEESQVLSWIVEICMALKTSHDKGLLHKHLTPENVYFTEFGTVCLGEFGKIHENSKNTKSNRLKTINYLAPEVFTQGTYDAKSDIWSVGCILYELCTQTSAFTAETPVKLMPKVIGGPYPSIPDTFSPELRELLKDILEKDPQSRPTASEILEHPVVLSCLIEKCKTTVKELQEKLKQLRDLADGLESVHTNTTIGSLTGGVIGAAGGITAIVGLILSPFTLGASLIVTGVGIGVSTLGGVTAGASNIRNLVKSSSDRKAVRTIIKEFEEKMKAVITWIKQINESLQAIRSRFESADLSTEHTEFSPENLVRLGSRAGRGLGGIAELVRLVQVVNVGKIVAQTSRAIRVAEVATGVFSGLFLAVDLFFIAMDAKEIHHIRQAKAAERRGEASSESVSETETPSDQASLVPSSPMQESEESETQDQSSQNTTPIRSELMKFVRSIREAADNLQKVLDDFKSVISSIPSLQNEREHGWRDMELM</sequence>
<evidence type="ECO:0000313" key="15">
    <source>
        <dbReference type="Proteomes" id="UP000694389"/>
    </source>
</evidence>
<comment type="similarity">
    <text evidence="1">Belongs to the apolipoprotein L family.</text>
</comment>
<protein>
    <recommendedName>
        <fullName evidence="2">non-specific serine/threonine protein kinase</fullName>
        <ecNumber evidence="2">2.7.11.1</ecNumber>
    </recommendedName>
</protein>
<dbReference type="Pfam" id="PF00069">
    <property type="entry name" value="Pkinase"/>
    <property type="match status" value="1"/>
</dbReference>
<accession>A0A8C4DU78</accession>
<comment type="catalytic activity">
    <reaction evidence="9">
        <text>L-seryl-[protein] + ATP = O-phospho-L-seryl-[protein] + ADP + H(+)</text>
        <dbReference type="Rhea" id="RHEA:17989"/>
        <dbReference type="Rhea" id="RHEA-COMP:9863"/>
        <dbReference type="Rhea" id="RHEA-COMP:11604"/>
        <dbReference type="ChEBI" id="CHEBI:15378"/>
        <dbReference type="ChEBI" id="CHEBI:29999"/>
        <dbReference type="ChEBI" id="CHEBI:30616"/>
        <dbReference type="ChEBI" id="CHEBI:83421"/>
        <dbReference type="ChEBI" id="CHEBI:456216"/>
        <dbReference type="EC" id="2.7.11.1"/>
    </reaction>
</comment>
<feature type="region of interest" description="Disordered" evidence="11">
    <location>
        <begin position="482"/>
        <end position="531"/>
    </location>
</feature>
<dbReference type="InterPro" id="IPR011009">
    <property type="entry name" value="Kinase-like_dom_sf"/>
</dbReference>
<dbReference type="GO" id="GO:0006869">
    <property type="term" value="P:lipid transport"/>
    <property type="evidence" value="ECO:0007669"/>
    <property type="project" value="InterPro"/>
</dbReference>
<feature type="transmembrane region" description="Helical" evidence="12">
    <location>
        <begin position="451"/>
        <end position="470"/>
    </location>
</feature>
<dbReference type="GO" id="GO:0004674">
    <property type="term" value="F:protein serine/threonine kinase activity"/>
    <property type="evidence" value="ECO:0007669"/>
    <property type="project" value="UniProtKB-KW"/>
</dbReference>
<dbReference type="GO" id="GO:0008289">
    <property type="term" value="F:lipid binding"/>
    <property type="evidence" value="ECO:0007669"/>
    <property type="project" value="InterPro"/>
</dbReference>
<dbReference type="PROSITE" id="PS50011">
    <property type="entry name" value="PROTEIN_KINASE_DOM"/>
    <property type="match status" value="1"/>
</dbReference>
<keyword evidence="5" id="KW-0547">Nucleotide-binding</keyword>
<dbReference type="InterPro" id="IPR008405">
    <property type="entry name" value="ApoL"/>
</dbReference>
<feature type="compositionally biased region" description="Low complexity" evidence="11">
    <location>
        <begin position="491"/>
        <end position="502"/>
    </location>
</feature>
<dbReference type="InterPro" id="IPR000719">
    <property type="entry name" value="Prot_kinase_dom"/>
</dbReference>
<dbReference type="Ensembl" id="ENSDLAT00005009783.2">
    <property type="protein sequence ID" value="ENSDLAP00005008911.1"/>
    <property type="gene ID" value="ENSDLAG00005004736.2"/>
</dbReference>
<reference evidence="14" key="2">
    <citation type="submission" date="2025-09" db="UniProtKB">
        <authorList>
            <consortium name="Ensembl"/>
        </authorList>
    </citation>
    <scope>IDENTIFICATION</scope>
</reference>
<dbReference type="GO" id="GO:0005576">
    <property type="term" value="C:extracellular region"/>
    <property type="evidence" value="ECO:0007669"/>
    <property type="project" value="InterPro"/>
</dbReference>
<dbReference type="Gene3D" id="1.10.510.10">
    <property type="entry name" value="Transferase(Phosphotransferase) domain 1"/>
    <property type="match status" value="1"/>
</dbReference>
<proteinExistence type="inferred from homology"/>
<comment type="catalytic activity">
    <reaction evidence="8">
        <text>L-threonyl-[protein] + ATP = O-phospho-L-threonyl-[protein] + ADP + H(+)</text>
        <dbReference type="Rhea" id="RHEA:46608"/>
        <dbReference type="Rhea" id="RHEA-COMP:11060"/>
        <dbReference type="Rhea" id="RHEA-COMP:11605"/>
        <dbReference type="ChEBI" id="CHEBI:15378"/>
        <dbReference type="ChEBI" id="CHEBI:30013"/>
        <dbReference type="ChEBI" id="CHEBI:30616"/>
        <dbReference type="ChEBI" id="CHEBI:61977"/>
        <dbReference type="ChEBI" id="CHEBI:456216"/>
        <dbReference type="EC" id="2.7.11.1"/>
    </reaction>
</comment>
<keyword evidence="12" id="KW-1133">Transmembrane helix</keyword>